<dbReference type="AlphaFoldDB" id="A0A336NCI4"/>
<sequence>MRKILFVIFAVLATVPSYLFYSVEIFSPVHIEFQQTENLAYHPMKTDSGLTCFQTEENINSIQQDKFRLLIWNVHKGLDHGWQEELENLVQGKDFLLLQEATNTQNLAEKFSSQFPTALYATAFAYLTQQSGVQILSKFSPHFYCAGAEVEPWIRIPKVGEAMTFPLANGQALLVVNVHLINFEINLAAYRQQLSRLMSLVNRHHGPIVLAGDFNSWNGYRLALIRELAKQYDLQEVNFSEDHRLRFLDYPLDHVFLRGLSVTSATTRPTEASDHAPLLVEVDVFH</sequence>
<dbReference type="InterPro" id="IPR005135">
    <property type="entry name" value="Endo/exonuclease/phosphatase"/>
</dbReference>
<evidence type="ECO:0000259" key="1">
    <source>
        <dbReference type="Pfam" id="PF03372"/>
    </source>
</evidence>
<gene>
    <name evidence="2" type="ORF">NCTC5908_02442</name>
</gene>
<dbReference type="EMBL" id="UFSP01000004">
    <property type="protein sequence ID" value="SSZ30612.1"/>
    <property type="molecule type" value="Genomic_DNA"/>
</dbReference>
<accession>A0A336NCI4</accession>
<reference evidence="2 3" key="1">
    <citation type="submission" date="2018-06" db="EMBL/GenBank/DDBJ databases">
        <authorList>
            <consortium name="Pathogen Informatics"/>
            <person name="Doyle S."/>
        </authorList>
    </citation>
    <scope>NUCLEOTIDE SEQUENCE [LARGE SCALE GENOMIC DNA]</scope>
    <source>
        <strain evidence="2 3">NCTC5908</strain>
    </source>
</reference>
<dbReference type="GO" id="GO:0003824">
    <property type="term" value="F:catalytic activity"/>
    <property type="evidence" value="ECO:0007669"/>
    <property type="project" value="InterPro"/>
</dbReference>
<name>A0A336NCI4_AGGAP</name>
<feature type="domain" description="Endonuclease/exonuclease/phosphatase" evidence="1">
    <location>
        <begin position="72"/>
        <end position="275"/>
    </location>
</feature>
<dbReference type="SUPFAM" id="SSF56219">
    <property type="entry name" value="DNase I-like"/>
    <property type="match status" value="1"/>
</dbReference>
<dbReference type="RefSeq" id="WP_005703672.1">
    <property type="nucleotide sequence ID" value="NZ_LS483485.1"/>
</dbReference>
<dbReference type="NCBIfam" id="NF003840">
    <property type="entry name" value="PRK05421.1-2"/>
    <property type="match status" value="1"/>
</dbReference>
<dbReference type="Proteomes" id="UP000253728">
    <property type="component" value="Unassembled WGS sequence"/>
</dbReference>
<dbReference type="NCBIfam" id="NF003842">
    <property type="entry name" value="PRK05421.1-4"/>
    <property type="match status" value="1"/>
</dbReference>
<evidence type="ECO:0000313" key="3">
    <source>
        <dbReference type="Proteomes" id="UP000253728"/>
    </source>
</evidence>
<dbReference type="InterPro" id="IPR036691">
    <property type="entry name" value="Endo/exonu/phosph_ase_sf"/>
</dbReference>
<dbReference type="STRING" id="732.ADJ80_06445"/>
<evidence type="ECO:0000313" key="2">
    <source>
        <dbReference type="EMBL" id="SSZ30612.1"/>
    </source>
</evidence>
<dbReference type="GeneID" id="49635066"/>
<protein>
    <submittedName>
        <fullName evidence="2">Uncharacterized protein conserved in bacteria</fullName>
    </submittedName>
</protein>
<proteinExistence type="predicted"/>
<dbReference type="Gene3D" id="3.60.10.10">
    <property type="entry name" value="Endonuclease/exonuclease/phosphatase"/>
    <property type="match status" value="1"/>
</dbReference>
<organism evidence="2 3">
    <name type="scientific">Aggregatibacter aphrophilus</name>
    <name type="common">Haemophilus aphrophilus</name>
    <dbReference type="NCBI Taxonomy" id="732"/>
    <lineage>
        <taxon>Bacteria</taxon>
        <taxon>Pseudomonadati</taxon>
        <taxon>Pseudomonadota</taxon>
        <taxon>Gammaproteobacteria</taxon>
        <taxon>Pasteurellales</taxon>
        <taxon>Pasteurellaceae</taxon>
        <taxon>Aggregatibacter</taxon>
    </lineage>
</organism>
<dbReference type="Pfam" id="PF03372">
    <property type="entry name" value="Exo_endo_phos"/>
    <property type="match status" value="1"/>
</dbReference>